<dbReference type="InParanoid" id="B9SL69"/>
<dbReference type="Gene3D" id="2.40.70.10">
    <property type="entry name" value="Acid Proteases"/>
    <property type="match status" value="2"/>
</dbReference>
<proteinExistence type="inferred from homology"/>
<evidence type="ECO:0000256" key="4">
    <source>
        <dbReference type="SAM" id="SignalP"/>
    </source>
</evidence>
<dbReference type="AlphaFoldDB" id="B9SL69"/>
<dbReference type="Pfam" id="PF14543">
    <property type="entry name" value="TAXi_N"/>
    <property type="match status" value="1"/>
</dbReference>
<evidence type="ECO:0000313" key="6">
    <source>
        <dbReference type="EMBL" id="EEF35652.1"/>
    </source>
</evidence>
<keyword evidence="2" id="KW-0645">Protease</keyword>
<dbReference type="PROSITE" id="PS51767">
    <property type="entry name" value="PEPTIDASE_A1"/>
    <property type="match status" value="1"/>
</dbReference>
<evidence type="ECO:0000313" key="7">
    <source>
        <dbReference type="Proteomes" id="UP000008311"/>
    </source>
</evidence>
<protein>
    <submittedName>
        <fullName evidence="6">Aspartic proteinase nepenthesin-1, putative</fullName>
    </submittedName>
</protein>
<dbReference type="InterPro" id="IPR032861">
    <property type="entry name" value="TAXi_N"/>
</dbReference>
<organism evidence="6 7">
    <name type="scientific">Ricinus communis</name>
    <name type="common">Castor bean</name>
    <dbReference type="NCBI Taxonomy" id="3988"/>
    <lineage>
        <taxon>Eukaryota</taxon>
        <taxon>Viridiplantae</taxon>
        <taxon>Streptophyta</taxon>
        <taxon>Embryophyta</taxon>
        <taxon>Tracheophyta</taxon>
        <taxon>Spermatophyta</taxon>
        <taxon>Magnoliopsida</taxon>
        <taxon>eudicotyledons</taxon>
        <taxon>Gunneridae</taxon>
        <taxon>Pentapetalae</taxon>
        <taxon>rosids</taxon>
        <taxon>fabids</taxon>
        <taxon>Malpighiales</taxon>
        <taxon>Euphorbiaceae</taxon>
        <taxon>Acalyphoideae</taxon>
        <taxon>Acalypheae</taxon>
        <taxon>Ricinus</taxon>
    </lineage>
</organism>
<keyword evidence="4" id="KW-0732">Signal</keyword>
<dbReference type="GO" id="GO:0006508">
    <property type="term" value="P:proteolysis"/>
    <property type="evidence" value="ECO:0007669"/>
    <property type="project" value="UniProtKB-KW"/>
</dbReference>
<dbReference type="Pfam" id="PF14541">
    <property type="entry name" value="TAXi_C"/>
    <property type="match status" value="1"/>
</dbReference>
<feature type="chain" id="PRO_5005666413" evidence="4">
    <location>
        <begin position="19"/>
        <end position="457"/>
    </location>
</feature>
<dbReference type="InterPro" id="IPR051708">
    <property type="entry name" value="Plant_Aspart_Prot_A1"/>
</dbReference>
<dbReference type="PANTHER" id="PTHR47967">
    <property type="entry name" value="OS07G0603500 PROTEIN-RELATED"/>
    <property type="match status" value="1"/>
</dbReference>
<accession>B9SL69</accession>
<feature type="signal peptide" evidence="4">
    <location>
        <begin position="1"/>
        <end position="18"/>
    </location>
</feature>
<evidence type="ECO:0000256" key="3">
    <source>
        <dbReference type="ARBA" id="ARBA00022801"/>
    </source>
</evidence>
<dbReference type="EMBL" id="EQ974011">
    <property type="protein sequence ID" value="EEF35652.1"/>
    <property type="molecule type" value="Genomic_DNA"/>
</dbReference>
<dbReference type="InterPro" id="IPR032799">
    <property type="entry name" value="TAXi_C"/>
</dbReference>
<dbReference type="PANTHER" id="PTHR47967:SF23">
    <property type="entry name" value="OS04G0448300 PROTEIN"/>
    <property type="match status" value="1"/>
</dbReference>
<dbReference type="InterPro" id="IPR021109">
    <property type="entry name" value="Peptidase_aspartic_dom_sf"/>
</dbReference>
<evidence type="ECO:0000256" key="2">
    <source>
        <dbReference type="ARBA" id="ARBA00022670"/>
    </source>
</evidence>
<reference evidence="7" key="1">
    <citation type="journal article" date="2010" name="Nat. Biotechnol.">
        <title>Draft genome sequence of the oilseed species Ricinus communis.</title>
        <authorList>
            <person name="Chan A.P."/>
            <person name="Crabtree J."/>
            <person name="Zhao Q."/>
            <person name="Lorenzi H."/>
            <person name="Orvis J."/>
            <person name="Puiu D."/>
            <person name="Melake-Berhan A."/>
            <person name="Jones K.M."/>
            <person name="Redman J."/>
            <person name="Chen G."/>
            <person name="Cahoon E.B."/>
            <person name="Gedil M."/>
            <person name="Stanke M."/>
            <person name="Haas B.J."/>
            <person name="Wortman J.R."/>
            <person name="Fraser-Liggett C.M."/>
            <person name="Ravel J."/>
            <person name="Rabinowicz P.D."/>
        </authorList>
    </citation>
    <scope>NUCLEOTIDE SEQUENCE [LARGE SCALE GENOMIC DNA]</scope>
    <source>
        <strain evidence="7">cv. Hale</strain>
    </source>
</reference>
<evidence type="ECO:0000259" key="5">
    <source>
        <dbReference type="PROSITE" id="PS51767"/>
    </source>
</evidence>
<dbReference type="eggNOG" id="KOG1339">
    <property type="taxonomic scope" value="Eukaryota"/>
</dbReference>
<keyword evidence="7" id="KW-1185">Reference proteome</keyword>
<evidence type="ECO:0000256" key="1">
    <source>
        <dbReference type="ARBA" id="ARBA00007447"/>
    </source>
</evidence>
<dbReference type="SUPFAM" id="SSF50630">
    <property type="entry name" value="Acid proteases"/>
    <property type="match status" value="1"/>
</dbReference>
<dbReference type="GO" id="GO:0008233">
    <property type="term" value="F:peptidase activity"/>
    <property type="evidence" value="ECO:0007669"/>
    <property type="project" value="UniProtKB-KW"/>
</dbReference>
<keyword evidence="3" id="KW-0378">Hydrolase</keyword>
<comment type="similarity">
    <text evidence="1">Belongs to the peptidase A1 family.</text>
</comment>
<dbReference type="InterPro" id="IPR033121">
    <property type="entry name" value="PEPTIDASE_A1"/>
</dbReference>
<sequence>MGSFRLFFFMICIQTLLCFSSSLPDHVLLKDNRLGFKVPLLHWLSTESPFYEPNLTLAELTQASIRTSGARGDSIRSIMSGNITSSMKYPISRMSYTDKAYVMKFSIGSPAVDTYAIPDSGSSLVWLQCGTPYCRNCYRQKIPLFNPSKSVTYMKRLCNTAECRVALGDEYWRCKKPNQICKYHEDYLDDSYTEGVISTDIFTFPEHISGFGNYTLRIIFGCGYNNSDPQHFYPPGLVGLTNNKASLVGQMDVDQFSYCVSIDTEQNLKGSMEIRFGLAASISGHSTQLVPNSDGWYIFKNVDGIYVNEFEVEGYPAWVFKYTEGGQGGLTMDTGTTYTELHNSVMDPLIKLLEEHITIVPEKDYSNSGFELCYFSDDFLGATLPDIELRFTDNKDTYFSFNTRNAWTPNGRSQMCLAMFRTNGMSIIGMHQLRDIKIGYDLHHNIVSFTDAFGCKI</sequence>
<gene>
    <name evidence="6" type="ORF">RCOM_0091240</name>
</gene>
<name>B9SL69_RICCO</name>
<dbReference type="Proteomes" id="UP000008311">
    <property type="component" value="Unassembled WGS sequence"/>
</dbReference>
<feature type="domain" description="Peptidase A1" evidence="5">
    <location>
        <begin position="101"/>
        <end position="450"/>
    </location>
</feature>